<proteinExistence type="predicted"/>
<sequence length="224" mass="25323">MLSFLFKFLIKKLYPIISLFPIFSFFHSVVAQQGDIPVEVLAGHRAVTHQMYMTKYLSTSSKFGYFGYLRYEAPYSKRENSDFTGQSLFFYDVAKGVSLGGGGYVANEGFIPQIAIAYTRDVGDLSFAAFGSFEPVRSPNSELFLLMTYIPPLNKQGSLKLFAQFIGSYNFNYKNNLRYNFATQYLRLGLSRKGWQFGLAADLTQVNNIGSLPSNTGIFLRRLL</sequence>
<dbReference type="Proteomes" id="UP000028709">
    <property type="component" value="Unassembled WGS sequence"/>
</dbReference>
<accession>A0A086BIA5</accession>
<reference evidence="1 2" key="1">
    <citation type="submission" date="2014-07" db="EMBL/GenBank/DDBJ databases">
        <title>Genome of Chryseobacterium piperi CTM.</title>
        <authorList>
            <person name="Pipes S.E."/>
            <person name="Stropko S.J."/>
            <person name="Newman J.D."/>
        </authorList>
    </citation>
    <scope>NUCLEOTIDE SEQUENCE [LARGE SCALE GENOMIC DNA]</scope>
    <source>
        <strain evidence="1 2">CTM</strain>
    </source>
</reference>
<gene>
    <name evidence="1" type="ORF">IQ37_09815</name>
</gene>
<comment type="caution">
    <text evidence="1">The sequence shown here is derived from an EMBL/GenBank/DDBJ whole genome shotgun (WGS) entry which is preliminary data.</text>
</comment>
<organism evidence="1 2">
    <name type="scientific">Chryseobacterium piperi</name>
    <dbReference type="NCBI Taxonomy" id="558152"/>
    <lineage>
        <taxon>Bacteria</taxon>
        <taxon>Pseudomonadati</taxon>
        <taxon>Bacteroidota</taxon>
        <taxon>Flavobacteriia</taxon>
        <taxon>Flavobacteriales</taxon>
        <taxon>Weeksellaceae</taxon>
        <taxon>Chryseobacterium group</taxon>
        <taxon>Chryseobacterium</taxon>
    </lineage>
</organism>
<protein>
    <submittedName>
        <fullName evidence="1">Uncharacterized protein</fullName>
    </submittedName>
</protein>
<name>A0A086BIA5_9FLAO</name>
<dbReference type="KEGG" id="cpip:CJF12_00885"/>
<dbReference type="AlphaFoldDB" id="A0A086BIA5"/>
<evidence type="ECO:0000313" key="2">
    <source>
        <dbReference type="Proteomes" id="UP000028709"/>
    </source>
</evidence>
<evidence type="ECO:0000313" key="1">
    <source>
        <dbReference type="EMBL" id="KFF28669.1"/>
    </source>
</evidence>
<dbReference type="RefSeq" id="WP_034684324.1">
    <property type="nucleotide sequence ID" value="NZ_CP023049.2"/>
</dbReference>
<dbReference type="OrthoDB" id="1453496at2"/>
<dbReference type="EMBL" id="JPRJ01000015">
    <property type="protein sequence ID" value="KFF28669.1"/>
    <property type="molecule type" value="Genomic_DNA"/>
</dbReference>
<dbReference type="STRING" id="558152.IQ37_09815"/>
<dbReference type="eggNOG" id="ENOG5032QWY">
    <property type="taxonomic scope" value="Bacteria"/>
</dbReference>
<keyword evidence="2" id="KW-1185">Reference proteome</keyword>